<protein>
    <submittedName>
        <fullName evidence="1">Uncharacterized protein</fullName>
    </submittedName>
</protein>
<comment type="caution">
    <text evidence="1">The sequence shown here is derived from an EMBL/GenBank/DDBJ whole genome shotgun (WGS) entry which is preliminary data.</text>
</comment>
<accession>A0A395J366</accession>
<dbReference type="EMBL" id="QKRW01000006">
    <property type="protein sequence ID" value="RAL66524.1"/>
    <property type="molecule type" value="Genomic_DNA"/>
</dbReference>
<evidence type="ECO:0000313" key="2">
    <source>
        <dbReference type="Proteomes" id="UP000249056"/>
    </source>
</evidence>
<keyword evidence="2" id="KW-1185">Reference proteome</keyword>
<name>A0A395J366_9HELO</name>
<gene>
    <name evidence="1" type="ORF">DID88_006214</name>
</gene>
<dbReference type="AlphaFoldDB" id="A0A395J366"/>
<proteinExistence type="predicted"/>
<reference evidence="1 2" key="1">
    <citation type="submission" date="2018-06" db="EMBL/GenBank/DDBJ databases">
        <title>Genome Sequence of the Brown Rot Fungal Pathogen Monilinia fructigena.</title>
        <authorList>
            <person name="Landi L."/>
            <person name="De Miccolis Angelini R.M."/>
            <person name="Pollastro S."/>
            <person name="Abate D."/>
            <person name="Faretra F."/>
            <person name="Romanazzi G."/>
        </authorList>
    </citation>
    <scope>NUCLEOTIDE SEQUENCE [LARGE SCALE GENOMIC DNA]</scope>
    <source>
        <strain evidence="1 2">Mfrg269</strain>
    </source>
</reference>
<sequence>MYVLDVADYLLDLILVREKKKKLSAKIAHLEVISKFSASPPPSMNDRETSTTQDNLHVELSETNLPSGIRNKQKSHIILSASDISTQFYSEDILAKQLNSRDEFQIQIPRAPQLSLKKGFLHTIRKVLQDMPSAQGNRTISFPAILQNIQENKKRLQAYRFPGSHFHRAMFLYMLALKGRLIPISSEDNSELVLVRSAIIYYPNCQRFLRWDDFADPPHVSKGNTSVNQLRARSPITESAEATLAASISDVRT</sequence>
<organism evidence="1 2">
    <name type="scientific">Monilinia fructigena</name>
    <dbReference type="NCBI Taxonomy" id="38457"/>
    <lineage>
        <taxon>Eukaryota</taxon>
        <taxon>Fungi</taxon>
        <taxon>Dikarya</taxon>
        <taxon>Ascomycota</taxon>
        <taxon>Pezizomycotina</taxon>
        <taxon>Leotiomycetes</taxon>
        <taxon>Helotiales</taxon>
        <taxon>Sclerotiniaceae</taxon>
        <taxon>Monilinia</taxon>
    </lineage>
</organism>
<dbReference type="OrthoDB" id="5406607at2759"/>
<dbReference type="Proteomes" id="UP000249056">
    <property type="component" value="Unassembled WGS sequence"/>
</dbReference>
<evidence type="ECO:0000313" key="1">
    <source>
        <dbReference type="EMBL" id="RAL66524.1"/>
    </source>
</evidence>